<name>A0ABY4H2G8_9BACI</name>
<evidence type="ECO:0000313" key="1">
    <source>
        <dbReference type="EMBL" id="UOQ94647.1"/>
    </source>
</evidence>
<dbReference type="Proteomes" id="UP000831880">
    <property type="component" value="Chromosome"/>
</dbReference>
<sequence>MEDDRNEDYEALFQYVLSFAKKFGYDDVIIYDKQLDGYFPSLEFEERLHVVIEENDNEVFWDQLGQRLAKRDLEKERAVIQDQDEYFRRLYELEGKYEEEFISNGIKNIDIQSYNS</sequence>
<keyword evidence="2" id="KW-1185">Reference proteome</keyword>
<proteinExistence type="predicted"/>
<evidence type="ECO:0000313" key="2">
    <source>
        <dbReference type="Proteomes" id="UP000831880"/>
    </source>
</evidence>
<reference evidence="1 2" key="1">
    <citation type="submission" date="2022-04" db="EMBL/GenBank/DDBJ databases">
        <title>Halobacillus sp. isolated from saltern.</title>
        <authorList>
            <person name="Won M."/>
            <person name="Lee C.-M."/>
            <person name="Woen H.-Y."/>
            <person name="Kwon S.-W."/>
        </authorList>
    </citation>
    <scope>NUCLEOTIDE SEQUENCE [LARGE SCALE GENOMIC DNA]</scope>
    <source>
        <strain evidence="1 2">SSTM10-2</strain>
    </source>
</reference>
<organism evidence="1 2">
    <name type="scientific">Halobacillus shinanisalinarum</name>
    <dbReference type="NCBI Taxonomy" id="2932258"/>
    <lineage>
        <taxon>Bacteria</taxon>
        <taxon>Bacillati</taxon>
        <taxon>Bacillota</taxon>
        <taxon>Bacilli</taxon>
        <taxon>Bacillales</taxon>
        <taxon>Bacillaceae</taxon>
        <taxon>Halobacillus</taxon>
    </lineage>
</organism>
<accession>A0ABY4H2G8</accession>
<gene>
    <name evidence="1" type="ORF">MUO14_06780</name>
</gene>
<protein>
    <submittedName>
        <fullName evidence="1">Uncharacterized protein</fullName>
    </submittedName>
</protein>
<dbReference type="RefSeq" id="WP_244754490.1">
    <property type="nucleotide sequence ID" value="NZ_CP095074.1"/>
</dbReference>
<dbReference type="EMBL" id="CP095074">
    <property type="protein sequence ID" value="UOQ94647.1"/>
    <property type="molecule type" value="Genomic_DNA"/>
</dbReference>